<feature type="region of interest" description="Disordered" evidence="12">
    <location>
        <begin position="728"/>
        <end position="747"/>
    </location>
</feature>
<keyword evidence="15" id="KW-0808">Transferase</keyword>
<keyword evidence="6" id="KW-0221">Differentiation</keyword>
<dbReference type="PROSITE" id="PS00107">
    <property type="entry name" value="PROTEIN_KINASE_ATP"/>
    <property type="match status" value="1"/>
</dbReference>
<keyword evidence="14" id="KW-1185">Reference proteome</keyword>
<dbReference type="Proteomes" id="UP000694888">
    <property type="component" value="Unplaced"/>
</dbReference>
<evidence type="ECO:0000256" key="3">
    <source>
        <dbReference type="ARBA" id="ARBA00022553"/>
    </source>
</evidence>
<dbReference type="Gene3D" id="1.10.510.10">
    <property type="entry name" value="Transferase(Phosphotransferase) domain 1"/>
    <property type="match status" value="1"/>
</dbReference>
<evidence type="ECO:0000256" key="11">
    <source>
        <dbReference type="PROSITE-ProRule" id="PRU10141"/>
    </source>
</evidence>
<evidence type="ECO:0000256" key="6">
    <source>
        <dbReference type="ARBA" id="ARBA00022782"/>
    </source>
</evidence>
<evidence type="ECO:0000256" key="5">
    <source>
        <dbReference type="ARBA" id="ARBA00022741"/>
    </source>
</evidence>
<evidence type="ECO:0000313" key="15">
    <source>
        <dbReference type="RefSeq" id="XP_005091034.1"/>
    </source>
</evidence>
<comment type="cofactor">
    <cofactor evidence="1">
        <name>Mg(2+)</name>
        <dbReference type="ChEBI" id="CHEBI:18420"/>
    </cofactor>
</comment>
<keyword evidence="15" id="KW-0418">Kinase</keyword>
<dbReference type="CDD" id="cd14080">
    <property type="entry name" value="STKc_TSSK-like"/>
    <property type="match status" value="1"/>
</dbReference>
<evidence type="ECO:0000313" key="14">
    <source>
        <dbReference type="Proteomes" id="UP000694888"/>
    </source>
</evidence>
<feature type="compositionally biased region" description="Basic and acidic residues" evidence="12">
    <location>
        <begin position="697"/>
        <end position="710"/>
    </location>
</feature>
<dbReference type="SUPFAM" id="SSF56112">
    <property type="entry name" value="Protein kinase-like (PK-like)"/>
    <property type="match status" value="1"/>
</dbReference>
<keyword evidence="10" id="KW-0744">Spermatogenesis</keyword>
<evidence type="ECO:0000256" key="1">
    <source>
        <dbReference type="ARBA" id="ARBA00001946"/>
    </source>
</evidence>
<dbReference type="InterPro" id="IPR011009">
    <property type="entry name" value="Kinase-like_dom_sf"/>
</dbReference>
<feature type="compositionally biased region" description="Polar residues" evidence="12">
    <location>
        <begin position="602"/>
        <end position="616"/>
    </location>
</feature>
<evidence type="ECO:0000256" key="10">
    <source>
        <dbReference type="ARBA" id="ARBA00022871"/>
    </source>
</evidence>
<dbReference type="PROSITE" id="PS00108">
    <property type="entry name" value="PROTEIN_KINASE_ST"/>
    <property type="match status" value="1"/>
</dbReference>
<dbReference type="RefSeq" id="XP_005091034.1">
    <property type="nucleotide sequence ID" value="XM_005090977.2"/>
</dbReference>
<accession>A0ABM0JD91</accession>
<feature type="region of interest" description="Disordered" evidence="12">
    <location>
        <begin position="602"/>
        <end position="621"/>
    </location>
</feature>
<gene>
    <name evidence="15" type="primary">LOC101857537</name>
</gene>
<evidence type="ECO:0000256" key="4">
    <source>
        <dbReference type="ARBA" id="ARBA00022723"/>
    </source>
</evidence>
<dbReference type="GeneID" id="101857537"/>
<keyword evidence="3" id="KW-0597">Phosphoprotein</keyword>
<keyword evidence="4" id="KW-0479">Metal-binding</keyword>
<protein>
    <submittedName>
        <fullName evidence="15">Serine/threonine-protein kinase par-1</fullName>
    </submittedName>
</protein>
<feature type="region of interest" description="Disordered" evidence="12">
    <location>
        <begin position="299"/>
        <end position="402"/>
    </location>
</feature>
<dbReference type="GO" id="GO:0016301">
    <property type="term" value="F:kinase activity"/>
    <property type="evidence" value="ECO:0007669"/>
    <property type="project" value="UniProtKB-KW"/>
</dbReference>
<dbReference type="InterPro" id="IPR017441">
    <property type="entry name" value="Protein_kinase_ATP_BS"/>
</dbReference>
<feature type="region of interest" description="Disordered" evidence="12">
    <location>
        <begin position="660"/>
        <end position="710"/>
    </location>
</feature>
<dbReference type="PANTHER" id="PTHR24346">
    <property type="entry name" value="MAP/MICROTUBULE AFFINITY-REGULATING KINASE"/>
    <property type="match status" value="1"/>
</dbReference>
<dbReference type="Pfam" id="PF00069">
    <property type="entry name" value="Pkinase"/>
    <property type="match status" value="1"/>
</dbReference>
<keyword evidence="7 11" id="KW-0067">ATP-binding</keyword>
<feature type="compositionally biased region" description="Polar residues" evidence="12">
    <location>
        <begin position="732"/>
        <end position="747"/>
    </location>
</feature>
<evidence type="ECO:0000256" key="12">
    <source>
        <dbReference type="SAM" id="MobiDB-lite"/>
    </source>
</evidence>
<dbReference type="InterPro" id="IPR008271">
    <property type="entry name" value="Ser/Thr_kinase_AS"/>
</dbReference>
<dbReference type="PANTHER" id="PTHR24346:SF102">
    <property type="entry name" value="TESTIS-SPECIFIC SERINE_THREONINE-PROTEIN KINASE 1"/>
    <property type="match status" value="1"/>
</dbReference>
<feature type="domain" description="Protein kinase" evidence="13">
    <location>
        <begin position="18"/>
        <end position="273"/>
    </location>
</feature>
<evidence type="ECO:0000256" key="8">
    <source>
        <dbReference type="ARBA" id="ARBA00022842"/>
    </source>
</evidence>
<keyword evidence="5 11" id="KW-0547">Nucleotide-binding</keyword>
<evidence type="ECO:0000256" key="9">
    <source>
        <dbReference type="ARBA" id="ARBA00022843"/>
    </source>
</evidence>
<feature type="region of interest" description="Disordered" evidence="12">
    <location>
        <begin position="466"/>
        <end position="488"/>
    </location>
</feature>
<evidence type="ECO:0000256" key="7">
    <source>
        <dbReference type="ARBA" id="ARBA00022840"/>
    </source>
</evidence>
<feature type="binding site" evidence="11">
    <location>
        <position position="56"/>
    </location>
    <ligand>
        <name>ATP</name>
        <dbReference type="ChEBI" id="CHEBI:30616"/>
    </ligand>
</feature>
<name>A0ABM0JD91_APLCA</name>
<feature type="compositionally biased region" description="Polar residues" evidence="12">
    <location>
        <begin position="669"/>
        <end position="696"/>
    </location>
</feature>
<feature type="compositionally biased region" description="Polar residues" evidence="12">
    <location>
        <begin position="376"/>
        <end position="387"/>
    </location>
</feature>
<organism evidence="14 15">
    <name type="scientific">Aplysia californica</name>
    <name type="common">California sea hare</name>
    <dbReference type="NCBI Taxonomy" id="6500"/>
    <lineage>
        <taxon>Eukaryota</taxon>
        <taxon>Metazoa</taxon>
        <taxon>Spiralia</taxon>
        <taxon>Lophotrochozoa</taxon>
        <taxon>Mollusca</taxon>
        <taxon>Gastropoda</taxon>
        <taxon>Heterobranchia</taxon>
        <taxon>Euthyneura</taxon>
        <taxon>Tectipleura</taxon>
        <taxon>Aplysiida</taxon>
        <taxon>Aplysioidea</taxon>
        <taxon>Aplysiidae</taxon>
        <taxon>Aplysia</taxon>
    </lineage>
</organism>
<evidence type="ECO:0000259" key="13">
    <source>
        <dbReference type="PROSITE" id="PS50011"/>
    </source>
</evidence>
<keyword evidence="8" id="KW-0460">Magnesium</keyword>
<feature type="compositionally biased region" description="Basic and acidic residues" evidence="12">
    <location>
        <begin position="331"/>
        <end position="362"/>
    </location>
</feature>
<keyword evidence="2" id="KW-0217">Developmental protein</keyword>
<reference evidence="15" key="1">
    <citation type="submission" date="2025-08" db="UniProtKB">
        <authorList>
            <consortium name="RefSeq"/>
        </authorList>
    </citation>
    <scope>IDENTIFICATION</scope>
</reference>
<keyword evidence="9" id="KW-0832">Ubl conjugation</keyword>
<dbReference type="SMART" id="SM00220">
    <property type="entry name" value="S_TKc"/>
    <property type="match status" value="1"/>
</dbReference>
<dbReference type="InterPro" id="IPR000719">
    <property type="entry name" value="Prot_kinase_dom"/>
</dbReference>
<dbReference type="PROSITE" id="PS50011">
    <property type="entry name" value="PROTEIN_KINASE_DOM"/>
    <property type="match status" value="1"/>
</dbReference>
<sequence>MGGATPMQVSAYLHARGYRLGPRLGKGSYAKVKVAERLADRHIVAVKIVNRRRAAKEFLDKFLPRELSILLSLDHRNIIKVHEIIQLEEVVCVVMEYAGAGDLLDFVKRRGALAETQAGPIFAQVCEGIRYLHSRHICHRDLKCENILLRLDLTVALSDFGFSRTLPSPDTLSQTYCGSAAYASPELLRGKPYFPLLNDIWSLGCVLFIMVTGQMPFYDKNTKKMMYRQLKGKVNFPEDRPVTPQCRDVIGHTLEPNMDKRYDIGEILEHPWMAPYVRTLDHTSEDTPERGEQSYEFANNRVASGFKPPEYETGVGKTHPLSGISALQEQSYERAEHGVSPDNVHRDVRHSDAGNPDTEHPDTGNAEIGVVDDPNPRQSSRLSYSSVDSEEDHTTSGTAEIRSLCRMPGEACILRGLGHKSHALSRIEDMGSETDQTSPGHGGVCYVIQSQASSSSVDSAASYAVSSSTSIDPAPATTSPRPLLQEEKPYGLKAVQQRDAGGSRGVANRTAERGGLDQNFKMNIQKILQIPLKASARLLSPEMINHVVSKGTSPPHIDKSRGGCMANTTGAPHVLSDPPVGYMPQNSSSALPTMGGISTLAQSPLSPSATTNSRCSGQPKINGGTIAHLSINSANQNGISLQHPVPKNQNQAVRCLHERLPSSPRPVDQSESYTTSQSPPRTKNQPIEYAANTQDSRTSKTKEDLAISEESIRVHEEGLVTQMRRIFESKDASTAMSQRRTGTWGRS</sequence>
<evidence type="ECO:0000256" key="2">
    <source>
        <dbReference type="ARBA" id="ARBA00022473"/>
    </source>
</evidence>
<proteinExistence type="predicted"/>